<evidence type="ECO:0000313" key="4">
    <source>
        <dbReference type="EMBL" id="SKC69062.1"/>
    </source>
</evidence>
<dbReference type="InterPro" id="IPR036291">
    <property type="entry name" value="NAD(P)-bd_dom_sf"/>
</dbReference>
<feature type="region of interest" description="Disordered" evidence="2">
    <location>
        <begin position="481"/>
        <end position="509"/>
    </location>
</feature>
<dbReference type="Pfam" id="PF01370">
    <property type="entry name" value="Epimerase"/>
    <property type="match status" value="1"/>
</dbReference>
<organism evidence="4 5">
    <name type="scientific">Okibacterium fritillariae</name>
    <dbReference type="NCBI Taxonomy" id="123320"/>
    <lineage>
        <taxon>Bacteria</taxon>
        <taxon>Bacillati</taxon>
        <taxon>Actinomycetota</taxon>
        <taxon>Actinomycetes</taxon>
        <taxon>Micrococcales</taxon>
        <taxon>Microbacteriaceae</taxon>
        <taxon>Okibacterium</taxon>
    </lineage>
</organism>
<reference evidence="4 5" key="1">
    <citation type="submission" date="2017-02" db="EMBL/GenBank/DDBJ databases">
        <authorList>
            <person name="Peterson S.W."/>
        </authorList>
    </citation>
    <scope>NUCLEOTIDE SEQUENCE [LARGE SCALE GENOMIC DNA]</scope>
    <source>
        <strain evidence="4 5">VKM Ac-2059</strain>
    </source>
</reference>
<dbReference type="Proteomes" id="UP000190857">
    <property type="component" value="Unassembled WGS sequence"/>
</dbReference>
<dbReference type="GO" id="GO:0008743">
    <property type="term" value="F:L-threonine 3-dehydrogenase activity"/>
    <property type="evidence" value="ECO:0007669"/>
    <property type="project" value="TreeGrafter"/>
</dbReference>
<evidence type="ECO:0000256" key="1">
    <source>
        <dbReference type="ARBA" id="ARBA00007637"/>
    </source>
</evidence>
<dbReference type="PANTHER" id="PTHR42687">
    <property type="entry name" value="L-THREONINE 3-DEHYDROGENASE"/>
    <property type="match status" value="1"/>
</dbReference>
<sequence length="509" mass="57026">MSMTTGRKRRTRVFLTGAAGNWGRRVLDEFRQRADDFEVVALVLPSPKDVAVIREYEDMDNLQVVFGDLTNYSDVETCVRGADFVLHIGAVVSPFADDHPELAHRVNVGSMANIIRAVQSQPHPEAIGVVGVGSIAETGDRNPPHHWGRVGDPLRVARYDEYGQSKIIAEKMLVDSGLPKWAWVRQTGIFHPGVLEIRDPIMTHSPFDGVMEWVSVEDASRLMVGACGPDVPEEFWGGVFNIGGGEGWRLTNWELQTRMTRALGVSDVKRWYERKWFATRNFHGQWYVDSDRLNDLIPFREDSFEDALARAIRANPSLRVAGRVPAWIVKNLVLKPLTLKHRGTMGFIRDNDVEKIAAYFGSREEWERIGGWETFWPVRPDRTPTLLDHGYDETKSPSTWTASDYRGVAGHRGGELVTPPEAVATGDVATQLAWRCAEGHEFSGSPRLILTAGHWCPECVKNVATYQEQAVQNTFLAQLTESNPASGAGRTTRRSYPSHREPDSAVGRR</sequence>
<dbReference type="EMBL" id="FUZP01000003">
    <property type="protein sequence ID" value="SKC69062.1"/>
    <property type="molecule type" value="Genomic_DNA"/>
</dbReference>
<evidence type="ECO:0000256" key="2">
    <source>
        <dbReference type="SAM" id="MobiDB-lite"/>
    </source>
</evidence>
<gene>
    <name evidence="4" type="ORF">SAMN06309945_2733</name>
</gene>
<dbReference type="AlphaFoldDB" id="A0A1T5KZ13"/>
<dbReference type="InterPro" id="IPR051225">
    <property type="entry name" value="NAD(P)_epim/dehydratase"/>
</dbReference>
<keyword evidence="5" id="KW-1185">Reference proteome</keyword>
<dbReference type="RefSeq" id="WP_234991261.1">
    <property type="nucleotide sequence ID" value="NZ_FUZP01000003.1"/>
</dbReference>
<evidence type="ECO:0000259" key="3">
    <source>
        <dbReference type="Pfam" id="PF01370"/>
    </source>
</evidence>
<dbReference type="PANTHER" id="PTHR42687:SF1">
    <property type="entry name" value="L-THREONINE 3-DEHYDROGENASE, MITOCHONDRIAL"/>
    <property type="match status" value="1"/>
</dbReference>
<feature type="domain" description="NAD-dependent epimerase/dehydratase" evidence="3">
    <location>
        <begin position="13"/>
        <end position="175"/>
    </location>
</feature>
<comment type="similarity">
    <text evidence="1">Belongs to the NAD(P)-dependent epimerase/dehydratase family.</text>
</comment>
<proteinExistence type="inferred from homology"/>
<dbReference type="SUPFAM" id="SSF51735">
    <property type="entry name" value="NAD(P)-binding Rossmann-fold domains"/>
    <property type="match status" value="1"/>
</dbReference>
<dbReference type="Gene3D" id="3.40.50.720">
    <property type="entry name" value="NAD(P)-binding Rossmann-like Domain"/>
    <property type="match status" value="1"/>
</dbReference>
<dbReference type="STRING" id="123320.SAMN06309945_2733"/>
<protein>
    <submittedName>
        <fullName evidence="4">Nucleoside-diphosphate-sugar epimerase</fullName>
    </submittedName>
</protein>
<dbReference type="InterPro" id="IPR001509">
    <property type="entry name" value="Epimerase_deHydtase"/>
</dbReference>
<evidence type="ECO:0000313" key="5">
    <source>
        <dbReference type="Proteomes" id="UP000190857"/>
    </source>
</evidence>
<accession>A0A1T5KZ13</accession>
<dbReference type="GO" id="GO:0006567">
    <property type="term" value="P:L-threonine catabolic process"/>
    <property type="evidence" value="ECO:0007669"/>
    <property type="project" value="TreeGrafter"/>
</dbReference>
<name>A0A1T5KZ13_9MICO</name>